<organism evidence="1 2">
    <name type="scientific">Brevibacterium senegalense</name>
    <dbReference type="NCBI Taxonomy" id="1033736"/>
    <lineage>
        <taxon>Bacteria</taxon>
        <taxon>Bacillati</taxon>
        <taxon>Actinomycetota</taxon>
        <taxon>Actinomycetes</taxon>
        <taxon>Micrococcales</taxon>
        <taxon>Brevibacteriaceae</taxon>
        <taxon>Brevibacterium</taxon>
    </lineage>
</organism>
<reference evidence="1" key="1">
    <citation type="journal article" date="2021" name="PeerJ">
        <title>Extensive microbial diversity within the chicken gut microbiome revealed by metagenomics and culture.</title>
        <authorList>
            <person name="Gilroy R."/>
            <person name="Ravi A."/>
            <person name="Getino M."/>
            <person name="Pursley I."/>
            <person name="Horton D.L."/>
            <person name="Alikhan N.F."/>
            <person name="Baker D."/>
            <person name="Gharbi K."/>
            <person name="Hall N."/>
            <person name="Watson M."/>
            <person name="Adriaenssens E.M."/>
            <person name="Foster-Nyarko E."/>
            <person name="Jarju S."/>
            <person name="Secka A."/>
            <person name="Antonio M."/>
            <person name="Oren A."/>
            <person name="Chaudhuri R.R."/>
            <person name="La Ragione R."/>
            <person name="Hildebrand F."/>
            <person name="Pallen M.J."/>
        </authorList>
    </citation>
    <scope>NUCLEOTIDE SEQUENCE</scope>
    <source>
        <strain evidence="1">ChiGjej5B5-7349</strain>
    </source>
</reference>
<reference evidence="1" key="2">
    <citation type="submission" date="2021-09" db="EMBL/GenBank/DDBJ databases">
        <authorList>
            <person name="Gilroy R."/>
        </authorList>
    </citation>
    <scope>NUCLEOTIDE SEQUENCE</scope>
    <source>
        <strain evidence="1">ChiGjej5B5-7349</strain>
    </source>
</reference>
<proteinExistence type="predicted"/>
<evidence type="ECO:0000313" key="1">
    <source>
        <dbReference type="EMBL" id="HJG79592.1"/>
    </source>
</evidence>
<gene>
    <name evidence="1" type="ORF">K8V08_04180</name>
</gene>
<dbReference type="EMBL" id="DYUK01000087">
    <property type="protein sequence ID" value="HJG79592.1"/>
    <property type="molecule type" value="Genomic_DNA"/>
</dbReference>
<accession>A0A921MD52</accession>
<evidence type="ECO:0000313" key="2">
    <source>
        <dbReference type="Proteomes" id="UP000784435"/>
    </source>
</evidence>
<comment type="caution">
    <text evidence="1">The sequence shown here is derived from an EMBL/GenBank/DDBJ whole genome shotgun (WGS) entry which is preliminary data.</text>
</comment>
<sequence>MNRGAAGRWAVSTAAGAAVLLVSGCGLVGVRLSDEAGAPLRVGAQQTMGPEPEPTETADPALEGMTQQNITFSGDCPARVGLYLPDDWTSNSTGSSFAAFPTTGGFDGPRLSVLCSDAFADSASASVSSTQEYQFTDDETQVVAEHMGQVGPGYSWVYEANLGSEETMASFSDEPTTAVAASIAYPISGKLYDLSVTYYFNTDDTETRDQAVASLSNLQVEGVTVSSPADW</sequence>
<name>A0A921MD52_9MICO</name>
<dbReference type="Proteomes" id="UP000784435">
    <property type="component" value="Unassembled WGS sequence"/>
</dbReference>
<dbReference type="AlphaFoldDB" id="A0A921MD52"/>
<protein>
    <submittedName>
        <fullName evidence="1">Uncharacterized protein</fullName>
    </submittedName>
</protein>
<dbReference type="PROSITE" id="PS51257">
    <property type="entry name" value="PROKAR_LIPOPROTEIN"/>
    <property type="match status" value="1"/>
</dbReference>